<keyword evidence="6 8" id="KW-1133">Transmembrane helix</keyword>
<dbReference type="Pfam" id="PF03845">
    <property type="entry name" value="Spore_permease"/>
    <property type="match status" value="1"/>
</dbReference>
<dbReference type="InterPro" id="IPR004761">
    <property type="entry name" value="Spore_GerAB"/>
</dbReference>
<keyword evidence="3" id="KW-0813">Transport</keyword>
<evidence type="ECO:0000256" key="2">
    <source>
        <dbReference type="ARBA" id="ARBA00007998"/>
    </source>
</evidence>
<dbReference type="PANTHER" id="PTHR34975:SF2">
    <property type="entry name" value="SPORE GERMINATION PROTEIN A2"/>
    <property type="match status" value="1"/>
</dbReference>
<name>A0A926KSM8_9BACL</name>
<feature type="transmembrane region" description="Helical" evidence="8">
    <location>
        <begin position="12"/>
        <end position="33"/>
    </location>
</feature>
<protein>
    <submittedName>
        <fullName evidence="9">GerAB/ArcD/ProY family transporter</fullName>
    </submittedName>
</protein>
<reference evidence="9" key="1">
    <citation type="submission" date="2020-09" db="EMBL/GenBank/DDBJ databases">
        <title>Draft Genome Sequence of Paenibacillus sp. WST5.</title>
        <authorList>
            <person name="Bao Z."/>
        </authorList>
    </citation>
    <scope>NUCLEOTIDE SEQUENCE</scope>
    <source>
        <strain evidence="9">WST5</strain>
    </source>
</reference>
<evidence type="ECO:0000256" key="7">
    <source>
        <dbReference type="ARBA" id="ARBA00023136"/>
    </source>
</evidence>
<dbReference type="PANTHER" id="PTHR34975">
    <property type="entry name" value="SPORE GERMINATION PROTEIN A2"/>
    <property type="match status" value="1"/>
</dbReference>
<dbReference type="EMBL" id="JACVVD010000004">
    <property type="protein sequence ID" value="MBD0381449.1"/>
    <property type="molecule type" value="Genomic_DNA"/>
</dbReference>
<gene>
    <name evidence="9" type="ORF">ICC18_15080</name>
</gene>
<dbReference type="GO" id="GO:0016020">
    <property type="term" value="C:membrane"/>
    <property type="evidence" value="ECO:0007669"/>
    <property type="project" value="UniProtKB-SubCell"/>
</dbReference>
<evidence type="ECO:0000256" key="6">
    <source>
        <dbReference type="ARBA" id="ARBA00022989"/>
    </source>
</evidence>
<feature type="transmembrane region" description="Helical" evidence="8">
    <location>
        <begin position="99"/>
        <end position="116"/>
    </location>
</feature>
<evidence type="ECO:0000313" key="9">
    <source>
        <dbReference type="EMBL" id="MBD0381449.1"/>
    </source>
</evidence>
<sequence>MEHGIIGIRQFTIIVTLFTVGSAILITPSALAIEAKQNAWIAAILGVCTGLLTVYLYRALTKQFPNQTLVEMCEAVFGFFYASTLSFAQIMKMKEARPLHFPLAMILIVLSIISYPNASYFLNFVSKIWFPYALTFGFLLPVCMIGVAVIRKI</sequence>
<feature type="transmembrane region" description="Helical" evidence="8">
    <location>
        <begin position="128"/>
        <end position="150"/>
    </location>
</feature>
<dbReference type="GO" id="GO:0009847">
    <property type="term" value="P:spore germination"/>
    <property type="evidence" value="ECO:0007669"/>
    <property type="project" value="InterPro"/>
</dbReference>
<keyword evidence="10" id="KW-1185">Reference proteome</keyword>
<feature type="transmembrane region" description="Helical" evidence="8">
    <location>
        <begin position="39"/>
        <end position="57"/>
    </location>
</feature>
<evidence type="ECO:0000256" key="1">
    <source>
        <dbReference type="ARBA" id="ARBA00004141"/>
    </source>
</evidence>
<evidence type="ECO:0000313" key="10">
    <source>
        <dbReference type="Proteomes" id="UP000650466"/>
    </source>
</evidence>
<evidence type="ECO:0000256" key="4">
    <source>
        <dbReference type="ARBA" id="ARBA00022544"/>
    </source>
</evidence>
<keyword evidence="7 8" id="KW-0472">Membrane</keyword>
<accession>A0A926KSM8</accession>
<dbReference type="Proteomes" id="UP000650466">
    <property type="component" value="Unassembled WGS sequence"/>
</dbReference>
<proteinExistence type="inferred from homology"/>
<keyword evidence="5 8" id="KW-0812">Transmembrane</keyword>
<dbReference type="AlphaFoldDB" id="A0A926KSM8"/>
<comment type="caution">
    <text evidence="9">The sequence shown here is derived from an EMBL/GenBank/DDBJ whole genome shotgun (WGS) entry which is preliminary data.</text>
</comment>
<evidence type="ECO:0000256" key="3">
    <source>
        <dbReference type="ARBA" id="ARBA00022448"/>
    </source>
</evidence>
<evidence type="ECO:0000256" key="8">
    <source>
        <dbReference type="SAM" id="Phobius"/>
    </source>
</evidence>
<comment type="subcellular location">
    <subcellularLocation>
        <location evidence="1">Membrane</location>
        <topology evidence="1">Multi-pass membrane protein</topology>
    </subcellularLocation>
</comment>
<evidence type="ECO:0000256" key="5">
    <source>
        <dbReference type="ARBA" id="ARBA00022692"/>
    </source>
</evidence>
<comment type="similarity">
    <text evidence="2">Belongs to the amino acid-polyamine-organocation (APC) superfamily. Spore germination protein (SGP) (TC 2.A.3.9) family.</text>
</comment>
<keyword evidence="4" id="KW-0309">Germination</keyword>
<organism evidence="9 10">
    <name type="scientific">Paenibacillus sedimenti</name>
    <dbReference type="NCBI Taxonomy" id="2770274"/>
    <lineage>
        <taxon>Bacteria</taxon>
        <taxon>Bacillati</taxon>
        <taxon>Bacillota</taxon>
        <taxon>Bacilli</taxon>
        <taxon>Bacillales</taxon>
        <taxon>Paenibacillaceae</taxon>
        <taxon>Paenibacillus</taxon>
    </lineage>
</organism>